<protein>
    <recommendedName>
        <fullName evidence="4">Rad50/SbcC-type AAA domain-containing protein</fullName>
    </recommendedName>
</protein>
<organism evidence="2 3">
    <name type="scientific">Flagellimonas nanhaiensis</name>
    <dbReference type="NCBI Taxonomy" id="2292706"/>
    <lineage>
        <taxon>Bacteria</taxon>
        <taxon>Pseudomonadati</taxon>
        <taxon>Bacteroidota</taxon>
        <taxon>Flavobacteriia</taxon>
        <taxon>Flavobacteriales</taxon>
        <taxon>Flavobacteriaceae</taxon>
        <taxon>Flagellimonas</taxon>
    </lineage>
</organism>
<evidence type="ECO:0000313" key="2">
    <source>
        <dbReference type="EMBL" id="RDY58900.1"/>
    </source>
</evidence>
<evidence type="ECO:0000256" key="1">
    <source>
        <dbReference type="SAM" id="Coils"/>
    </source>
</evidence>
<dbReference type="PANTHER" id="PTHR32114">
    <property type="entry name" value="ABC TRANSPORTER ABCH.3"/>
    <property type="match status" value="1"/>
</dbReference>
<dbReference type="PANTHER" id="PTHR32114:SF2">
    <property type="entry name" value="ABC TRANSPORTER ABCH.3"/>
    <property type="match status" value="1"/>
</dbReference>
<name>A0A371JNZ7_9FLAO</name>
<sequence>MFFVRNISQTAIKVSINIETLIKNCEMSKASITISTIHVRFFKGLKDVKVDFIDQDATIRGCNGSGKTTLFDAFTWSLFGSDSQGNSDSKFNIKTLDKDNNVIPRVDHSVELTLGVDGKEVVIKRILKEKWVKVRGSLEPTFQGNKSEFFWNDVPKTSREFQDKVNGIIDESIFKLLSNPLGFNQLHWEKQRNILITIAGEVSDSELATGNDSFTKLLSKLSDKSLGEYKKELAAKRKKLKDAIADIPARIDEVGQGKPEQRDFDSLKQELGKQEVSLNMVQSQIDDLNKAAESVETEKKKIRDKIFELTTSTGRTKLELKQLLEQNQLDPYKREKEIQSDLSIKESEHTNLLTQKNDLSYSLDRSESKIRELDAELVKLREEFNAESKKKLVFGDDFKCPTCHRPLEEEDVEKQKKDMQSDFNEDKAKSLEILNKKGLQLKERLEDEKEISKNLQDKINEKVLNLKDCDKEIKSLKVLLEEEKSKPKADQQSIESQLQDKLDFNKDYQACLKEIKELEVKLENFKAPDNQELIKKKNELSEKIDGLKTQLREEQSIIDADKRIKELSESESSYAQQIADVEKEEFVAQEFTVAKVSALESRVNKLFGDGIKWKLFTKQINGAEVPTCQLTYNGVPWPDLNTASQINTGIEVINVLSAHYGINFPIWVDGRESVTNLQETESQVINLVVSEEHKTLTVV</sequence>
<dbReference type="EMBL" id="QTJX01000003">
    <property type="protein sequence ID" value="RDY58900.1"/>
    <property type="molecule type" value="Genomic_DNA"/>
</dbReference>
<dbReference type="SUPFAM" id="SSF75712">
    <property type="entry name" value="Rad50 coiled-coil Zn hook"/>
    <property type="match status" value="1"/>
</dbReference>
<dbReference type="InterPro" id="IPR027417">
    <property type="entry name" value="P-loop_NTPase"/>
</dbReference>
<gene>
    <name evidence="2" type="ORF">DX873_14675</name>
</gene>
<feature type="coiled-coil region" evidence="1">
    <location>
        <begin position="356"/>
        <end position="390"/>
    </location>
</feature>
<dbReference type="Proteomes" id="UP000261828">
    <property type="component" value="Unassembled WGS sequence"/>
</dbReference>
<dbReference type="OrthoDB" id="1698838at2"/>
<dbReference type="AlphaFoldDB" id="A0A371JNZ7"/>
<keyword evidence="1" id="KW-0175">Coiled coil</keyword>
<feature type="coiled-coil region" evidence="1">
    <location>
        <begin position="530"/>
        <end position="584"/>
    </location>
</feature>
<evidence type="ECO:0008006" key="4">
    <source>
        <dbReference type="Google" id="ProtNLM"/>
    </source>
</evidence>
<evidence type="ECO:0000313" key="3">
    <source>
        <dbReference type="Proteomes" id="UP000261828"/>
    </source>
</evidence>
<comment type="caution">
    <text evidence="2">The sequence shown here is derived from an EMBL/GenBank/DDBJ whole genome shotgun (WGS) entry which is preliminary data.</text>
</comment>
<feature type="coiled-coil region" evidence="1">
    <location>
        <begin position="278"/>
        <end position="305"/>
    </location>
</feature>
<dbReference type="Gene3D" id="3.40.50.300">
    <property type="entry name" value="P-loop containing nucleotide triphosphate hydrolases"/>
    <property type="match status" value="1"/>
</dbReference>
<dbReference type="SUPFAM" id="SSF52540">
    <property type="entry name" value="P-loop containing nucleoside triphosphate hydrolases"/>
    <property type="match status" value="1"/>
</dbReference>
<reference evidence="2 3" key="1">
    <citation type="submission" date="2018-08" db="EMBL/GenBank/DDBJ databases">
        <title>Muricauda nanhaiensis sp. nov., isolated from seawater of the South China Sea.</title>
        <authorList>
            <person name="Dang Y."/>
        </authorList>
    </citation>
    <scope>NUCLEOTIDE SEQUENCE [LARGE SCALE GENOMIC DNA]</scope>
    <source>
        <strain evidence="2 3">SM1704</strain>
    </source>
</reference>
<keyword evidence="3" id="KW-1185">Reference proteome</keyword>
<proteinExistence type="predicted"/>
<accession>A0A371JNZ7</accession>
<feature type="coiled-coil region" evidence="1">
    <location>
        <begin position="428"/>
        <end position="486"/>
    </location>
</feature>